<sequence>MEPHLPKNQPGARRVDDQRVISGIIHMLKCGGRWADCPSEYGPSKTVYNGWNRWSRRGIWTGILVALTEEGWLAETGQIDSSYVEAPRFAGGAKGGRGPMPLGARRGPNDRKRPVQYDERRYKDRWRVETMFCRLKDFRRVATRYDKLARNFLSAVSLAAAVAFWL</sequence>
<dbReference type="PANTHER" id="PTHR46637:SF1">
    <property type="entry name" value="BLL5188 PROTEIN"/>
    <property type="match status" value="1"/>
</dbReference>
<dbReference type="Proteomes" id="UP001231445">
    <property type="component" value="Chromosome"/>
</dbReference>
<dbReference type="AlphaFoldDB" id="A0A9Y2B704"/>
<reference evidence="3 4" key="1">
    <citation type="submission" date="2023-06" db="EMBL/GenBank/DDBJ databases">
        <title>Altererythrobacter rubellus NBRC 112769 genome.</title>
        <authorList>
            <person name="Zhang K."/>
        </authorList>
    </citation>
    <scope>NUCLEOTIDE SEQUENCE [LARGE SCALE GENOMIC DNA]</scope>
    <source>
        <strain evidence="3 4">NBRC 112769</strain>
    </source>
</reference>
<dbReference type="KEGG" id="arue:QQX03_02205"/>
<feature type="domain" description="Transposase DDE" evidence="2">
    <location>
        <begin position="110"/>
        <end position="163"/>
    </location>
</feature>
<dbReference type="PANTHER" id="PTHR46637">
    <property type="entry name" value="TIS1421-TRANSPOSASE PROTEIN A"/>
    <property type="match status" value="1"/>
</dbReference>
<protein>
    <submittedName>
        <fullName evidence="3">Transposase</fullName>
    </submittedName>
</protein>
<dbReference type="InterPro" id="IPR025161">
    <property type="entry name" value="IS402-like_dom"/>
</dbReference>
<evidence type="ECO:0000259" key="1">
    <source>
        <dbReference type="Pfam" id="PF13340"/>
    </source>
</evidence>
<accession>A0A9Y2B704</accession>
<evidence type="ECO:0000313" key="4">
    <source>
        <dbReference type="Proteomes" id="UP001231445"/>
    </source>
</evidence>
<dbReference type="InterPro" id="IPR052909">
    <property type="entry name" value="Transposase_6_like"/>
</dbReference>
<dbReference type="EMBL" id="CP127221">
    <property type="protein sequence ID" value="WIW96634.1"/>
    <property type="molecule type" value="Genomic_DNA"/>
</dbReference>
<dbReference type="InterPro" id="IPR025668">
    <property type="entry name" value="Tnp_DDE_dom"/>
</dbReference>
<gene>
    <name evidence="3" type="ORF">QQX03_02205</name>
</gene>
<proteinExistence type="predicted"/>
<name>A0A9Y2B704_9SPHN</name>
<feature type="domain" description="Insertion element IS402-like" evidence="1">
    <location>
        <begin position="1"/>
        <end position="63"/>
    </location>
</feature>
<organism evidence="3 4">
    <name type="scientific">Altererythrobacter rubellus</name>
    <dbReference type="NCBI Taxonomy" id="2173831"/>
    <lineage>
        <taxon>Bacteria</taxon>
        <taxon>Pseudomonadati</taxon>
        <taxon>Pseudomonadota</taxon>
        <taxon>Alphaproteobacteria</taxon>
        <taxon>Sphingomonadales</taxon>
        <taxon>Erythrobacteraceae</taxon>
        <taxon>Altererythrobacter</taxon>
    </lineage>
</organism>
<dbReference type="Pfam" id="PF13340">
    <property type="entry name" value="DUF4096"/>
    <property type="match status" value="1"/>
</dbReference>
<keyword evidence="4" id="KW-1185">Reference proteome</keyword>
<evidence type="ECO:0000259" key="2">
    <source>
        <dbReference type="Pfam" id="PF13586"/>
    </source>
</evidence>
<dbReference type="Pfam" id="PF13586">
    <property type="entry name" value="DDE_Tnp_1_2"/>
    <property type="match status" value="1"/>
</dbReference>
<evidence type="ECO:0000313" key="3">
    <source>
        <dbReference type="EMBL" id="WIW96634.1"/>
    </source>
</evidence>